<evidence type="ECO:0000259" key="7">
    <source>
        <dbReference type="Pfam" id="PF20466"/>
    </source>
</evidence>
<name>A0A074KZ91_9BACT</name>
<keyword evidence="2 10" id="KW-0489">Methyltransferase</keyword>
<dbReference type="Pfam" id="PF20467">
    <property type="entry name" value="MmeI_C"/>
    <property type="match status" value="1"/>
</dbReference>
<evidence type="ECO:0000256" key="4">
    <source>
        <dbReference type="ARBA" id="ARBA00047942"/>
    </source>
</evidence>
<dbReference type="RefSeq" id="WP_035076074.1">
    <property type="nucleotide sequence ID" value="NZ_JMIH01000023.1"/>
</dbReference>
<feature type="domain" description="MmeI-like DNA-methyltransferase" evidence="9">
    <location>
        <begin position="318"/>
        <end position="604"/>
    </location>
</feature>
<dbReference type="InterPro" id="IPR046817">
    <property type="entry name" value="MmeI_N"/>
</dbReference>
<evidence type="ECO:0000313" key="10">
    <source>
        <dbReference type="EMBL" id="KEO72943.1"/>
    </source>
</evidence>
<evidence type="ECO:0000259" key="8">
    <source>
        <dbReference type="Pfam" id="PF20467"/>
    </source>
</evidence>
<accession>A0A074KZ91</accession>
<reference evidence="10 11" key="1">
    <citation type="submission" date="2014-04" db="EMBL/GenBank/DDBJ databases">
        <title>Characterization and application of a salt tolerant electro-active bacterium.</title>
        <authorList>
            <person name="Yang L."/>
            <person name="Wei S."/>
            <person name="Tay Q.X.M."/>
        </authorList>
    </citation>
    <scope>NUCLEOTIDE SEQUENCE [LARGE SCALE GENOMIC DNA]</scope>
    <source>
        <strain evidence="10 11">LY1</strain>
    </source>
</reference>
<evidence type="ECO:0000259" key="9">
    <source>
        <dbReference type="Pfam" id="PF20473"/>
    </source>
</evidence>
<dbReference type="GO" id="GO:0009007">
    <property type="term" value="F:site-specific DNA-methyltransferase (adenine-specific) activity"/>
    <property type="evidence" value="ECO:0007669"/>
    <property type="project" value="UniProtKB-EC"/>
</dbReference>
<dbReference type="EMBL" id="JMIH01000023">
    <property type="protein sequence ID" value="KEO72943.1"/>
    <property type="molecule type" value="Genomic_DNA"/>
</dbReference>
<dbReference type="InterPro" id="IPR046820">
    <property type="entry name" value="MmeI_TRD"/>
</dbReference>
<organism evidence="10 11">
    <name type="scientific">Anditalea andensis</name>
    <dbReference type="NCBI Taxonomy" id="1048983"/>
    <lineage>
        <taxon>Bacteria</taxon>
        <taxon>Pseudomonadati</taxon>
        <taxon>Bacteroidota</taxon>
        <taxon>Cytophagia</taxon>
        <taxon>Cytophagales</taxon>
        <taxon>Cytophagaceae</taxon>
        <taxon>Anditalea</taxon>
    </lineage>
</organism>
<dbReference type="SUPFAM" id="SSF53335">
    <property type="entry name" value="S-adenosyl-L-methionine-dependent methyltransferases"/>
    <property type="match status" value="1"/>
</dbReference>
<feature type="domain" description="MmeI-like N-terminal" evidence="5">
    <location>
        <begin position="1"/>
        <end position="156"/>
    </location>
</feature>
<dbReference type="InterPro" id="IPR029063">
    <property type="entry name" value="SAM-dependent_MTases_sf"/>
</dbReference>
<dbReference type="InterPro" id="IPR046819">
    <property type="entry name" value="MmeI_hel"/>
</dbReference>
<gene>
    <name evidence="10" type="ORF">EL17_15085</name>
</gene>
<dbReference type="eggNOG" id="COG1002">
    <property type="taxonomic scope" value="Bacteria"/>
</dbReference>
<dbReference type="Pfam" id="PF20465">
    <property type="entry name" value="MmeI_hel"/>
    <property type="match status" value="1"/>
</dbReference>
<proteinExistence type="predicted"/>
<dbReference type="STRING" id="1048983.EL17_15085"/>
<evidence type="ECO:0000259" key="5">
    <source>
        <dbReference type="Pfam" id="PF20464"/>
    </source>
</evidence>
<dbReference type="GO" id="GO:0032259">
    <property type="term" value="P:methylation"/>
    <property type="evidence" value="ECO:0007669"/>
    <property type="project" value="UniProtKB-KW"/>
</dbReference>
<dbReference type="InterPro" id="IPR046818">
    <property type="entry name" value="MmeI_C"/>
</dbReference>
<sequence>MNITQIESNLQNLIKSFSRETFIYEFLLAYGLPKASITRLQKGNLNLSKKDGQISWKKKLLFQEEYTADLHVTISEMVKSIKHDQRFVIVTDYKLFLAADTKTGEKLDIELQELPKHFDFFLPWAGMEKAQHRNENPADVKAAERMAKLFDEIKKDNPVKSEAESHALNVFLTRLLFCFFAEDTHIFLDGQFTNAISSHTAADGSDLNTYLEKLFDILDTAGKNRTNLPAYLDAFPYVNGGLFRHRHAVPLFSRKSRQLTIDAGELNWKDINPDIFGSMFQGVIDPEKRGSLGAHYTSVPNIMKVIEPLFLDELKEEFEKAKGNPKKLQELLARLGKIKIFDPACGSGNFLIIAYKELRRLEMEIIRHLQELQKIASGFNSKSEQLSFIPKAQLSLAASFQVELFSRIQLSQFFGIEIDDFAHEIAQLSLWLAEHQMNLEFRREFGKSSPTLPLKEAGKIVCGNACRLVWEDVCPKKEADEIYILGNPPYLGSSMQNKEQKDDLRVVFSKFKNYKNLDYIACWIKKGSDYIKGFTSEFAFVSTNSICQGEQVALLWPYVFENDQQIGFAHTSFNWSNSAKSKANVIVIIVGVSNIGVNKKKKLFTNGINRTINNISPYLVEGANITVNRRGIPISRIPKMLRGESPADGGNLVLSENEKDELIQSNPNAKKYIRRYIGAKEFIRGETRWCLWFDESDWDTASAIPQIKQRFEKVSKFRKESTTSSTKILADKPFMFKQSQHKEEDMLVVPRNSSIRRKYIPCGFLSKGIIISDNAQAVYNAESYLFGVISSNIHTIWVRATAGRLKLDFRYSSALSYHTFPFPPISDQRKQEITQCVFRILEERERHSEKTLAQLYDPDKMPAGLREAHRQNDLAIERCYRSRPFESDEERLEYLFKLYEKMIEEEKVKNSLFEKEKKGRKVNN</sequence>
<dbReference type="InterPro" id="IPR046816">
    <property type="entry name" value="MmeI_Mtase"/>
</dbReference>
<evidence type="ECO:0000256" key="2">
    <source>
        <dbReference type="ARBA" id="ARBA00022603"/>
    </source>
</evidence>
<protein>
    <recommendedName>
        <fullName evidence="1">site-specific DNA-methyltransferase (adenine-specific)</fullName>
        <ecNumber evidence="1">2.1.1.72</ecNumber>
    </recommendedName>
</protein>
<dbReference type="OrthoDB" id="32195at2"/>
<keyword evidence="3 10" id="KW-0808">Transferase</keyword>
<dbReference type="PANTHER" id="PTHR33841">
    <property type="entry name" value="DNA METHYLTRANSFERASE YEEA-RELATED"/>
    <property type="match status" value="1"/>
</dbReference>
<feature type="domain" description="MmeI-like target recognition" evidence="7">
    <location>
        <begin position="622"/>
        <end position="824"/>
    </location>
</feature>
<keyword evidence="11" id="KW-1185">Reference proteome</keyword>
<feature type="domain" description="MmeI-like C-terminal" evidence="8">
    <location>
        <begin position="826"/>
        <end position="902"/>
    </location>
</feature>
<dbReference type="Pfam" id="PF20464">
    <property type="entry name" value="MmeI_N"/>
    <property type="match status" value="1"/>
</dbReference>
<dbReference type="EC" id="2.1.1.72" evidence="1"/>
<feature type="domain" description="MmeI-like helicase spacer" evidence="6">
    <location>
        <begin position="166"/>
        <end position="243"/>
    </location>
</feature>
<evidence type="ECO:0000259" key="6">
    <source>
        <dbReference type="Pfam" id="PF20465"/>
    </source>
</evidence>
<dbReference type="Gene3D" id="3.40.50.150">
    <property type="entry name" value="Vaccinia Virus protein VP39"/>
    <property type="match status" value="1"/>
</dbReference>
<evidence type="ECO:0000313" key="11">
    <source>
        <dbReference type="Proteomes" id="UP000027821"/>
    </source>
</evidence>
<dbReference type="Proteomes" id="UP000027821">
    <property type="component" value="Unassembled WGS sequence"/>
</dbReference>
<dbReference type="Pfam" id="PF20466">
    <property type="entry name" value="MmeI_TRD"/>
    <property type="match status" value="1"/>
</dbReference>
<evidence type="ECO:0000256" key="1">
    <source>
        <dbReference type="ARBA" id="ARBA00011900"/>
    </source>
</evidence>
<comment type="caution">
    <text evidence="10">The sequence shown here is derived from an EMBL/GenBank/DDBJ whole genome shotgun (WGS) entry which is preliminary data.</text>
</comment>
<evidence type="ECO:0000256" key="3">
    <source>
        <dbReference type="ARBA" id="ARBA00022679"/>
    </source>
</evidence>
<dbReference type="AlphaFoldDB" id="A0A074KZ91"/>
<dbReference type="PANTHER" id="PTHR33841:SF1">
    <property type="entry name" value="DNA METHYLTRANSFERASE A"/>
    <property type="match status" value="1"/>
</dbReference>
<dbReference type="InterPro" id="IPR050953">
    <property type="entry name" value="N4_N6_ade-DNA_methylase"/>
</dbReference>
<dbReference type="Pfam" id="PF20473">
    <property type="entry name" value="MmeI_Mtase"/>
    <property type="match status" value="1"/>
</dbReference>
<comment type="catalytic activity">
    <reaction evidence="4">
        <text>a 2'-deoxyadenosine in DNA + S-adenosyl-L-methionine = an N(6)-methyl-2'-deoxyadenosine in DNA + S-adenosyl-L-homocysteine + H(+)</text>
        <dbReference type="Rhea" id="RHEA:15197"/>
        <dbReference type="Rhea" id="RHEA-COMP:12418"/>
        <dbReference type="Rhea" id="RHEA-COMP:12419"/>
        <dbReference type="ChEBI" id="CHEBI:15378"/>
        <dbReference type="ChEBI" id="CHEBI:57856"/>
        <dbReference type="ChEBI" id="CHEBI:59789"/>
        <dbReference type="ChEBI" id="CHEBI:90615"/>
        <dbReference type="ChEBI" id="CHEBI:90616"/>
        <dbReference type="EC" id="2.1.1.72"/>
    </reaction>
</comment>